<accession>A0ABU7V206</accession>
<feature type="transmembrane region" description="Helical" evidence="1">
    <location>
        <begin position="144"/>
        <end position="161"/>
    </location>
</feature>
<dbReference type="SUPFAM" id="SSF48317">
    <property type="entry name" value="Acid phosphatase/Vanadium-dependent haloperoxidase"/>
    <property type="match status" value="1"/>
</dbReference>
<name>A0ABU7V206_9MICO</name>
<dbReference type="InterPro" id="IPR036938">
    <property type="entry name" value="PAP2/HPO_sf"/>
</dbReference>
<evidence type="ECO:0000256" key="1">
    <source>
        <dbReference type="SAM" id="Phobius"/>
    </source>
</evidence>
<evidence type="ECO:0000313" key="4">
    <source>
        <dbReference type="Proteomes" id="UP001351900"/>
    </source>
</evidence>
<protein>
    <submittedName>
        <fullName evidence="3">Phosphatase PAP2 family protein</fullName>
    </submittedName>
</protein>
<gene>
    <name evidence="3" type="ORF">V2V91_00015</name>
</gene>
<keyword evidence="1" id="KW-1133">Transmembrane helix</keyword>
<dbReference type="InterPro" id="IPR000326">
    <property type="entry name" value="PAP2/HPO"/>
</dbReference>
<dbReference type="EMBL" id="JAZHOV010000001">
    <property type="protein sequence ID" value="MEF2253518.1"/>
    <property type="molecule type" value="Genomic_DNA"/>
</dbReference>
<feature type="transmembrane region" description="Helical" evidence="1">
    <location>
        <begin position="268"/>
        <end position="290"/>
    </location>
</feature>
<feature type="transmembrane region" description="Helical" evidence="1">
    <location>
        <begin position="234"/>
        <end position="262"/>
    </location>
</feature>
<dbReference type="RefSeq" id="WP_331790320.1">
    <property type="nucleotide sequence ID" value="NZ_BAAAUO010000003.1"/>
</dbReference>
<evidence type="ECO:0000313" key="3">
    <source>
        <dbReference type="EMBL" id="MEF2253518.1"/>
    </source>
</evidence>
<feature type="transmembrane region" description="Helical" evidence="1">
    <location>
        <begin position="25"/>
        <end position="48"/>
    </location>
</feature>
<proteinExistence type="predicted"/>
<comment type="caution">
    <text evidence="3">The sequence shown here is derived from an EMBL/GenBank/DDBJ whole genome shotgun (WGS) entry which is preliminary data.</text>
</comment>
<sequence>MSSAKQAGPRENTSAAALSSAARRWVILAAACVVGFIVVYVLAVLTVWGQEWENAAIAGSGQVLPWEATDADDNLDLIQTWSLAIAVLVVGIIGFARRQVRTALAGMAVIVVGVLLSEALKRFILWRPDLAPADFGAGHNSFPSGHTTIAMTLIVAMIIVVPFRWRGLAMGIVMTWAGLIGALTVTVHWHRLSDTLAADMLALCLGSLASLWLLRSGWVKQYTGGGGFRGRRIYVIVAATLASIGLIAGLVFGILAIAFGLQSSTGQFHAYASAQMLAATGSVFAALGFWSTWRGLEVPAVVPAAQGESGSLAHPASSADDAS</sequence>
<dbReference type="Gene3D" id="1.20.144.10">
    <property type="entry name" value="Phosphatidic acid phosphatase type 2/haloperoxidase"/>
    <property type="match status" value="1"/>
</dbReference>
<feature type="transmembrane region" description="Helical" evidence="1">
    <location>
        <begin position="168"/>
        <end position="189"/>
    </location>
</feature>
<keyword evidence="4" id="KW-1185">Reference proteome</keyword>
<feature type="transmembrane region" description="Helical" evidence="1">
    <location>
        <begin position="78"/>
        <end position="96"/>
    </location>
</feature>
<evidence type="ECO:0000259" key="2">
    <source>
        <dbReference type="Pfam" id="PF01569"/>
    </source>
</evidence>
<feature type="transmembrane region" description="Helical" evidence="1">
    <location>
        <begin position="195"/>
        <end position="214"/>
    </location>
</feature>
<keyword evidence="1" id="KW-0472">Membrane</keyword>
<dbReference type="Pfam" id="PF01569">
    <property type="entry name" value="PAP2"/>
    <property type="match status" value="1"/>
</dbReference>
<dbReference type="Proteomes" id="UP001351900">
    <property type="component" value="Unassembled WGS sequence"/>
</dbReference>
<feature type="transmembrane region" description="Helical" evidence="1">
    <location>
        <begin position="103"/>
        <end position="124"/>
    </location>
</feature>
<organism evidence="3 4">
    <name type="scientific">Microbacterium schleiferi</name>
    <dbReference type="NCBI Taxonomy" id="69362"/>
    <lineage>
        <taxon>Bacteria</taxon>
        <taxon>Bacillati</taxon>
        <taxon>Actinomycetota</taxon>
        <taxon>Actinomycetes</taxon>
        <taxon>Micrococcales</taxon>
        <taxon>Microbacteriaceae</taxon>
        <taxon>Microbacterium</taxon>
    </lineage>
</organism>
<keyword evidence="1" id="KW-0812">Transmembrane</keyword>
<feature type="domain" description="Phosphatidic acid phosphatase type 2/haloperoxidase" evidence="2">
    <location>
        <begin position="108"/>
        <end position="215"/>
    </location>
</feature>
<reference evidence="3 4" key="1">
    <citation type="submission" date="2024-01" db="EMBL/GenBank/DDBJ databases">
        <title>the genome sequence of strain Microbacterium schleiferi NBRC 15075.</title>
        <authorList>
            <person name="Ding Y."/>
            <person name="Zhang G."/>
        </authorList>
    </citation>
    <scope>NUCLEOTIDE SEQUENCE [LARGE SCALE GENOMIC DNA]</scope>
    <source>
        <strain evidence="3 4">NBRC 15075</strain>
    </source>
</reference>